<feature type="compositionally biased region" description="Basic and acidic residues" evidence="1">
    <location>
        <begin position="39"/>
        <end position="50"/>
    </location>
</feature>
<dbReference type="eggNOG" id="KOG2950">
    <property type="taxonomic scope" value="Eukaryota"/>
</dbReference>
<feature type="compositionally biased region" description="Acidic residues" evidence="1">
    <location>
        <begin position="122"/>
        <end position="136"/>
    </location>
</feature>
<feature type="region of interest" description="Disordered" evidence="1">
    <location>
        <begin position="1"/>
        <end position="25"/>
    </location>
</feature>
<dbReference type="GO" id="GO:0005682">
    <property type="term" value="C:U5 snRNP"/>
    <property type="evidence" value="ECO:0007669"/>
    <property type="project" value="InterPro"/>
</dbReference>
<dbReference type="EMBL" id="KZ155838">
    <property type="protein sequence ID" value="OUS42632.1"/>
    <property type="molecule type" value="Genomic_DNA"/>
</dbReference>
<feature type="region of interest" description="Disordered" evidence="1">
    <location>
        <begin position="39"/>
        <end position="155"/>
    </location>
</feature>
<dbReference type="PANTHER" id="PTHR13138:SF3">
    <property type="entry name" value="CD2 ANTIGEN CYTOPLASMIC TAIL-BINDING PROTEIN 2"/>
    <property type="match status" value="1"/>
</dbReference>
<dbReference type="InterPro" id="IPR039905">
    <property type="entry name" value="CD2BP2/Lin1"/>
</dbReference>
<evidence type="ECO:0008006" key="3">
    <source>
        <dbReference type="Google" id="ProtNLM"/>
    </source>
</evidence>
<evidence type="ECO:0000313" key="2">
    <source>
        <dbReference type="EMBL" id="OUS42632.1"/>
    </source>
</evidence>
<proteinExistence type="predicted"/>
<name>A0A1Y5I646_OSTTA</name>
<gene>
    <name evidence="2" type="ORF">BE221DRAFT_61272</name>
</gene>
<protein>
    <recommendedName>
        <fullName evidence="3">CD2 antigen cytoplasmic tail-binding protein 2</fullName>
    </recommendedName>
</protein>
<sequence>MRERRTQTFDDPEDGDDRVEVEHAPGSTAALVASVLASEKEKAKNKEGGDARATVLPSGADSDDERAVKRGAKRVSFAEDDEDEDALATRAKAASETRALLRSEAAAGVRSTDDRETRAGVEDAEENMEKNDEEEGFTSFNLDKERQEGYFDDEGNYVEYAEEEDETTLWLDKDAKVDERLESGKIRRSTAALEEEEGARAMSESDIATMQREIASYLNPGETVLGALKRLGGNTKKDGGRGGGRLKQNKVMSDEEKKVFDKLTELSSALMGQGEYEVYTFQKEAFERAAKLYAPTTAPTEDAGAKDMFADSDEDDDALAPEPAPPAKKAKMHEETATPQTSDGDVDFASWSIKNLKTYVESHGGSTNGSITEKSELVARAKACPKAVVPEGYSWNMEQGLYYCEASDLFFDHSRNLFTDLQRSKWWIYDQEKGFVEWSA</sequence>
<accession>A0A1Y5I646</accession>
<feature type="region of interest" description="Disordered" evidence="1">
    <location>
        <begin position="231"/>
        <end position="254"/>
    </location>
</feature>
<dbReference type="PANTHER" id="PTHR13138">
    <property type="entry name" value="PROTEIN LIN1"/>
    <property type="match status" value="1"/>
</dbReference>
<evidence type="ECO:0000256" key="1">
    <source>
        <dbReference type="SAM" id="MobiDB-lite"/>
    </source>
</evidence>
<reference evidence="2" key="1">
    <citation type="submission" date="2017-04" db="EMBL/GenBank/DDBJ databases">
        <title>Population genomics of picophytoplankton unveils novel chromosome hypervariability.</title>
        <authorList>
            <consortium name="DOE Joint Genome Institute"/>
            <person name="Blanc-Mathieu R."/>
            <person name="Krasovec M."/>
            <person name="Hebrard M."/>
            <person name="Yau S."/>
            <person name="Desgranges E."/>
            <person name="Martin J."/>
            <person name="Schackwitz W."/>
            <person name="Kuo A."/>
            <person name="Salin G."/>
            <person name="Donnadieu C."/>
            <person name="Desdevises Y."/>
            <person name="Sanchez-Ferandin S."/>
            <person name="Moreau H."/>
            <person name="Rivals E."/>
            <person name="Grigoriev I.V."/>
            <person name="Grimsley N."/>
            <person name="Eyre-Walker A."/>
            <person name="Piganeau G."/>
        </authorList>
    </citation>
    <scope>NUCLEOTIDE SEQUENCE [LARGE SCALE GENOMIC DNA]</scope>
    <source>
        <strain evidence="2">RCC 1115</strain>
    </source>
</reference>
<organism evidence="2">
    <name type="scientific">Ostreococcus tauri</name>
    <name type="common">Marine green alga</name>
    <dbReference type="NCBI Taxonomy" id="70448"/>
    <lineage>
        <taxon>Eukaryota</taxon>
        <taxon>Viridiplantae</taxon>
        <taxon>Chlorophyta</taxon>
        <taxon>Mamiellophyceae</taxon>
        <taxon>Mamiellales</taxon>
        <taxon>Bathycoccaceae</taxon>
        <taxon>Ostreococcus</taxon>
    </lineage>
</organism>
<feature type="compositionally biased region" description="Acidic residues" evidence="1">
    <location>
        <begin position="310"/>
        <end position="319"/>
    </location>
</feature>
<feature type="region of interest" description="Disordered" evidence="1">
    <location>
        <begin position="297"/>
        <end position="344"/>
    </location>
</feature>
<dbReference type="AlphaFoldDB" id="A0A1Y5I646"/>
<feature type="compositionally biased region" description="Basic and acidic residues" evidence="1">
    <location>
        <begin position="111"/>
        <end position="121"/>
    </location>
</feature>
<dbReference type="Proteomes" id="UP000195557">
    <property type="component" value="Unassembled WGS sequence"/>
</dbReference>